<dbReference type="InterPro" id="IPR003136">
    <property type="entry name" value="Cytidylate_kin"/>
</dbReference>
<dbReference type="AlphaFoldDB" id="A0A344UU76"/>
<dbReference type="SUPFAM" id="SSF52540">
    <property type="entry name" value="P-loop containing nucleoside triphosphate hydrolases"/>
    <property type="match status" value="1"/>
</dbReference>
<evidence type="ECO:0000256" key="3">
    <source>
        <dbReference type="ARBA" id="ARBA00022741"/>
    </source>
</evidence>
<dbReference type="NCBIfam" id="TIGR00017">
    <property type="entry name" value="cmk"/>
    <property type="match status" value="1"/>
</dbReference>
<proteinExistence type="inferred from homology"/>
<organism evidence="10 11">
    <name type="scientific">Acidipropionibacterium virtanenii</name>
    <dbReference type="NCBI Taxonomy" id="2057246"/>
    <lineage>
        <taxon>Bacteria</taxon>
        <taxon>Bacillati</taxon>
        <taxon>Actinomycetota</taxon>
        <taxon>Actinomycetes</taxon>
        <taxon>Propionibacteriales</taxon>
        <taxon>Propionibacteriaceae</taxon>
        <taxon>Acidipropionibacterium</taxon>
    </lineage>
</organism>
<dbReference type="InterPro" id="IPR011994">
    <property type="entry name" value="Cytidylate_kinase_dom"/>
</dbReference>
<dbReference type="GO" id="GO:0036430">
    <property type="term" value="F:CMP kinase activity"/>
    <property type="evidence" value="ECO:0007669"/>
    <property type="project" value="RHEA"/>
</dbReference>
<dbReference type="EMBL" id="CP025198">
    <property type="protein sequence ID" value="AXE38824.1"/>
    <property type="molecule type" value="Genomic_DNA"/>
</dbReference>
<dbReference type="CDD" id="cd02020">
    <property type="entry name" value="CMPK"/>
    <property type="match status" value="1"/>
</dbReference>
<comment type="catalytic activity">
    <reaction evidence="7 8">
        <text>CMP + ATP = CDP + ADP</text>
        <dbReference type="Rhea" id="RHEA:11600"/>
        <dbReference type="ChEBI" id="CHEBI:30616"/>
        <dbReference type="ChEBI" id="CHEBI:58069"/>
        <dbReference type="ChEBI" id="CHEBI:60377"/>
        <dbReference type="ChEBI" id="CHEBI:456216"/>
        <dbReference type="EC" id="2.7.4.25"/>
    </reaction>
</comment>
<evidence type="ECO:0000313" key="10">
    <source>
        <dbReference type="EMBL" id="AXE38824.1"/>
    </source>
</evidence>
<dbReference type="HAMAP" id="MF_00238">
    <property type="entry name" value="Cytidyl_kinase_type1"/>
    <property type="match status" value="1"/>
</dbReference>
<dbReference type="Pfam" id="PF02224">
    <property type="entry name" value="Cytidylate_kin"/>
    <property type="match status" value="1"/>
</dbReference>
<evidence type="ECO:0000256" key="4">
    <source>
        <dbReference type="ARBA" id="ARBA00022777"/>
    </source>
</evidence>
<name>A0A344UU76_9ACTN</name>
<evidence type="ECO:0000256" key="5">
    <source>
        <dbReference type="ARBA" id="ARBA00022840"/>
    </source>
</evidence>
<sequence length="238" mass="25124">MSASPSTHAFPSELVIAIDGPSGVGKSTTSRALAERLGLAHLDTGAMYRAAAAAVDGCGVDPVADPQAVIELVRRARLEVSTVPGRDRVVIDGADVTARIREPRISAMVSKVSTIQPVRDLLIERMRQVVEQCGRRIVVEGRDITTVVCPDAEVRVLLVADPSVRVARRSAELKGAVSRGQVADQVIRRDRDDSVVASFEAPAPGVTVIDSTHLTPEQVVAAVIDLVPAGGGETRSRS</sequence>
<dbReference type="InterPro" id="IPR027417">
    <property type="entry name" value="P-loop_NTPase"/>
</dbReference>
<evidence type="ECO:0000256" key="7">
    <source>
        <dbReference type="ARBA" id="ARBA00048478"/>
    </source>
</evidence>
<evidence type="ECO:0000256" key="2">
    <source>
        <dbReference type="ARBA" id="ARBA00022679"/>
    </source>
</evidence>
<keyword evidence="5 8" id="KW-0067">ATP-binding</keyword>
<keyword evidence="2 8" id="KW-0808">Transferase</keyword>
<evidence type="ECO:0000256" key="1">
    <source>
        <dbReference type="ARBA" id="ARBA00009427"/>
    </source>
</evidence>
<comment type="subcellular location">
    <subcellularLocation>
        <location evidence="8">Cytoplasm</location>
    </subcellularLocation>
</comment>
<gene>
    <name evidence="10" type="primary">cmk_2</name>
    <name evidence="8" type="synonym">cmk</name>
    <name evidence="10" type="ORF">JS278_01660</name>
</gene>
<comment type="catalytic activity">
    <reaction evidence="6 8">
        <text>dCMP + ATP = dCDP + ADP</text>
        <dbReference type="Rhea" id="RHEA:25094"/>
        <dbReference type="ChEBI" id="CHEBI:30616"/>
        <dbReference type="ChEBI" id="CHEBI:57566"/>
        <dbReference type="ChEBI" id="CHEBI:58593"/>
        <dbReference type="ChEBI" id="CHEBI:456216"/>
        <dbReference type="EC" id="2.7.4.25"/>
    </reaction>
</comment>
<dbReference type="KEGG" id="acij:JS278_01660"/>
<comment type="similarity">
    <text evidence="1 8">Belongs to the cytidylate kinase family. Type 1 subfamily.</text>
</comment>
<evidence type="ECO:0000259" key="9">
    <source>
        <dbReference type="Pfam" id="PF02224"/>
    </source>
</evidence>
<evidence type="ECO:0000256" key="8">
    <source>
        <dbReference type="HAMAP-Rule" id="MF_00238"/>
    </source>
</evidence>
<dbReference type="GO" id="GO:0036431">
    <property type="term" value="F:dCMP kinase activity"/>
    <property type="evidence" value="ECO:0007669"/>
    <property type="project" value="InterPro"/>
</dbReference>
<evidence type="ECO:0000256" key="6">
    <source>
        <dbReference type="ARBA" id="ARBA00047615"/>
    </source>
</evidence>
<dbReference type="GO" id="GO:0005737">
    <property type="term" value="C:cytoplasm"/>
    <property type="evidence" value="ECO:0007669"/>
    <property type="project" value="UniProtKB-SubCell"/>
</dbReference>
<protein>
    <recommendedName>
        <fullName evidence="8">Cytidylate kinase</fullName>
        <shortName evidence="8">CK</shortName>
        <ecNumber evidence="8">2.7.4.25</ecNumber>
    </recommendedName>
    <alternativeName>
        <fullName evidence="8">Cytidine monophosphate kinase</fullName>
        <shortName evidence="8">CMP kinase</shortName>
    </alternativeName>
</protein>
<dbReference type="GO" id="GO:0005524">
    <property type="term" value="F:ATP binding"/>
    <property type="evidence" value="ECO:0007669"/>
    <property type="project" value="UniProtKB-UniRule"/>
</dbReference>
<reference evidence="10 11" key="1">
    <citation type="submission" date="2017-12" db="EMBL/GenBank/DDBJ databases">
        <title>The whole genome sequence of the Acidipropionibacterium virtanenii sp. nov. type strain JS278.</title>
        <authorList>
            <person name="Laine P."/>
            <person name="Deptula P."/>
            <person name="Varmanen P."/>
            <person name="Auvinen P."/>
        </authorList>
    </citation>
    <scope>NUCLEOTIDE SEQUENCE [LARGE SCALE GENOMIC DNA]</scope>
    <source>
        <strain evidence="10 11">JS278</strain>
    </source>
</reference>
<dbReference type="Gene3D" id="3.40.50.300">
    <property type="entry name" value="P-loop containing nucleotide triphosphate hydrolases"/>
    <property type="match status" value="1"/>
</dbReference>
<keyword evidence="8" id="KW-0963">Cytoplasm</keyword>
<feature type="binding site" evidence="8">
    <location>
        <begin position="20"/>
        <end position="28"/>
    </location>
    <ligand>
        <name>ATP</name>
        <dbReference type="ChEBI" id="CHEBI:30616"/>
    </ligand>
</feature>
<accession>A0A344UU76</accession>
<dbReference type="RefSeq" id="WP_114044774.1">
    <property type="nucleotide sequence ID" value="NZ_CP025198.1"/>
</dbReference>
<keyword evidence="3 8" id="KW-0547">Nucleotide-binding</keyword>
<keyword evidence="4 8" id="KW-0418">Kinase</keyword>
<dbReference type="EC" id="2.7.4.25" evidence="8"/>
<dbReference type="Proteomes" id="UP000251995">
    <property type="component" value="Chromosome"/>
</dbReference>
<evidence type="ECO:0000313" key="11">
    <source>
        <dbReference type="Proteomes" id="UP000251995"/>
    </source>
</evidence>
<feature type="domain" description="Cytidylate kinase" evidence="9">
    <location>
        <begin position="16"/>
        <end position="227"/>
    </location>
</feature>
<dbReference type="GO" id="GO:0006220">
    <property type="term" value="P:pyrimidine nucleotide metabolic process"/>
    <property type="evidence" value="ECO:0007669"/>
    <property type="project" value="UniProtKB-UniRule"/>
</dbReference>
<keyword evidence="11" id="KW-1185">Reference proteome</keyword>
<dbReference type="OrthoDB" id="9807434at2"/>